<dbReference type="EMBL" id="WOCE01000018">
    <property type="protein sequence ID" value="KAE9594682.1"/>
    <property type="molecule type" value="Genomic_DNA"/>
</dbReference>
<accession>A0A6A4NZA8</accession>
<dbReference type="AlphaFoldDB" id="A0A6A4NZA8"/>
<sequence>MIASPPFLLDNGPCLPSLDKSLSFTFVSQIDNNVNHCFFLLSFAILLVILDVVEHC</sequence>
<keyword evidence="2" id="KW-1185">Reference proteome</keyword>
<comment type="caution">
    <text evidence="1">The sequence shown here is derived from an EMBL/GenBank/DDBJ whole genome shotgun (WGS) entry which is preliminary data.</text>
</comment>
<proteinExistence type="predicted"/>
<protein>
    <submittedName>
        <fullName evidence="1">Uncharacterized protein</fullName>
    </submittedName>
</protein>
<gene>
    <name evidence="1" type="ORF">Lalb_Chr18g0056381</name>
</gene>
<evidence type="ECO:0000313" key="1">
    <source>
        <dbReference type="EMBL" id="KAE9594682.1"/>
    </source>
</evidence>
<name>A0A6A4NZA8_LUPAL</name>
<reference evidence="2" key="1">
    <citation type="journal article" date="2020" name="Nat. Commun.">
        <title>Genome sequence of the cluster root forming white lupin.</title>
        <authorList>
            <person name="Hufnagel B."/>
            <person name="Marques A."/>
            <person name="Soriano A."/>
            <person name="Marques L."/>
            <person name="Divol F."/>
            <person name="Doumas P."/>
            <person name="Sallet E."/>
            <person name="Mancinotti D."/>
            <person name="Carrere S."/>
            <person name="Marande W."/>
            <person name="Arribat S."/>
            <person name="Keller J."/>
            <person name="Huneau C."/>
            <person name="Blein T."/>
            <person name="Aime D."/>
            <person name="Laguerre M."/>
            <person name="Taylor J."/>
            <person name="Schubert V."/>
            <person name="Nelson M."/>
            <person name="Geu-Flores F."/>
            <person name="Crespi M."/>
            <person name="Gallardo-Guerrero K."/>
            <person name="Delaux P.-M."/>
            <person name="Salse J."/>
            <person name="Berges H."/>
            <person name="Guyot R."/>
            <person name="Gouzy J."/>
            <person name="Peret B."/>
        </authorList>
    </citation>
    <scope>NUCLEOTIDE SEQUENCE [LARGE SCALE GENOMIC DNA]</scope>
    <source>
        <strain evidence="2">cv. Amiga</strain>
    </source>
</reference>
<evidence type="ECO:0000313" key="2">
    <source>
        <dbReference type="Proteomes" id="UP000447434"/>
    </source>
</evidence>
<organism evidence="1 2">
    <name type="scientific">Lupinus albus</name>
    <name type="common">White lupine</name>
    <name type="synonym">Lupinus termis</name>
    <dbReference type="NCBI Taxonomy" id="3870"/>
    <lineage>
        <taxon>Eukaryota</taxon>
        <taxon>Viridiplantae</taxon>
        <taxon>Streptophyta</taxon>
        <taxon>Embryophyta</taxon>
        <taxon>Tracheophyta</taxon>
        <taxon>Spermatophyta</taxon>
        <taxon>Magnoliopsida</taxon>
        <taxon>eudicotyledons</taxon>
        <taxon>Gunneridae</taxon>
        <taxon>Pentapetalae</taxon>
        <taxon>rosids</taxon>
        <taxon>fabids</taxon>
        <taxon>Fabales</taxon>
        <taxon>Fabaceae</taxon>
        <taxon>Papilionoideae</taxon>
        <taxon>50 kb inversion clade</taxon>
        <taxon>genistoids sensu lato</taxon>
        <taxon>core genistoids</taxon>
        <taxon>Genisteae</taxon>
        <taxon>Lupinus</taxon>
    </lineage>
</organism>
<dbReference type="Proteomes" id="UP000447434">
    <property type="component" value="Chromosome 18"/>
</dbReference>